<dbReference type="Proteomes" id="UP000019471">
    <property type="component" value="Unassembled WGS sequence"/>
</dbReference>
<dbReference type="GeneID" id="19190773"/>
<dbReference type="InterPro" id="IPR050613">
    <property type="entry name" value="Sec_Metabolite_Reg"/>
</dbReference>
<evidence type="ECO:0000256" key="2">
    <source>
        <dbReference type="ARBA" id="ARBA00023242"/>
    </source>
</evidence>
<comment type="subcellular location">
    <subcellularLocation>
        <location evidence="1">Nucleus</location>
    </subcellularLocation>
</comment>
<proteinExistence type="predicted"/>
<name>W9WS85_9EURO</name>
<dbReference type="PANTHER" id="PTHR31001">
    <property type="entry name" value="UNCHARACTERIZED TRANSCRIPTIONAL REGULATORY PROTEIN"/>
    <property type="match status" value="1"/>
</dbReference>
<dbReference type="HOGENOM" id="CLU_013296_3_2_1"/>
<dbReference type="PANTHER" id="PTHR31001:SF40">
    <property type="entry name" value="ZN(II)2CYS6 TRANSCRIPTION FACTOR (EUROFUNG)"/>
    <property type="match status" value="1"/>
</dbReference>
<keyword evidence="2" id="KW-0539">Nucleus</keyword>
<dbReference type="CDD" id="cd12148">
    <property type="entry name" value="fungal_TF_MHR"/>
    <property type="match status" value="1"/>
</dbReference>
<evidence type="ECO:0000313" key="3">
    <source>
        <dbReference type="EMBL" id="EXJ71067.1"/>
    </source>
</evidence>
<evidence type="ECO:0008006" key="5">
    <source>
        <dbReference type="Google" id="ProtNLM"/>
    </source>
</evidence>
<gene>
    <name evidence="3" type="ORF">A1O5_06060</name>
</gene>
<protein>
    <recommendedName>
        <fullName evidence="5">Transcription factor domain-containing protein</fullName>
    </recommendedName>
</protein>
<accession>W9WS85</accession>
<comment type="caution">
    <text evidence="3">The sequence shown here is derived from an EMBL/GenBank/DDBJ whole genome shotgun (WGS) entry which is preliminary data.</text>
</comment>
<dbReference type="eggNOG" id="ENOG502SM98">
    <property type="taxonomic scope" value="Eukaryota"/>
</dbReference>
<dbReference type="STRING" id="1182543.W9WS85"/>
<evidence type="ECO:0000313" key="4">
    <source>
        <dbReference type="Proteomes" id="UP000019471"/>
    </source>
</evidence>
<reference evidence="3 4" key="1">
    <citation type="submission" date="2013-03" db="EMBL/GenBank/DDBJ databases">
        <title>The Genome Sequence of Cladophialophora psammophila CBS 110553.</title>
        <authorList>
            <consortium name="The Broad Institute Genomics Platform"/>
            <person name="Cuomo C."/>
            <person name="de Hoog S."/>
            <person name="Gorbushina A."/>
            <person name="Walker B."/>
            <person name="Young S.K."/>
            <person name="Zeng Q."/>
            <person name="Gargeya S."/>
            <person name="Fitzgerald M."/>
            <person name="Haas B."/>
            <person name="Abouelleil A."/>
            <person name="Allen A.W."/>
            <person name="Alvarado L."/>
            <person name="Arachchi H.M."/>
            <person name="Berlin A.M."/>
            <person name="Chapman S.B."/>
            <person name="Gainer-Dewar J."/>
            <person name="Goldberg J."/>
            <person name="Griggs A."/>
            <person name="Gujja S."/>
            <person name="Hansen M."/>
            <person name="Howarth C."/>
            <person name="Imamovic A."/>
            <person name="Ireland A."/>
            <person name="Larimer J."/>
            <person name="McCowan C."/>
            <person name="Murphy C."/>
            <person name="Pearson M."/>
            <person name="Poon T.W."/>
            <person name="Priest M."/>
            <person name="Roberts A."/>
            <person name="Saif S."/>
            <person name="Shea T."/>
            <person name="Sisk P."/>
            <person name="Sykes S."/>
            <person name="Wortman J."/>
            <person name="Nusbaum C."/>
            <person name="Birren B."/>
        </authorList>
    </citation>
    <scope>NUCLEOTIDE SEQUENCE [LARGE SCALE GENOMIC DNA]</scope>
    <source>
        <strain evidence="3 4">CBS 110553</strain>
    </source>
</reference>
<dbReference type="RefSeq" id="XP_007744846.1">
    <property type="nucleotide sequence ID" value="XM_007746656.1"/>
</dbReference>
<evidence type="ECO:0000256" key="1">
    <source>
        <dbReference type="ARBA" id="ARBA00004123"/>
    </source>
</evidence>
<dbReference type="AlphaFoldDB" id="W9WS85"/>
<dbReference type="EMBL" id="AMGX01000008">
    <property type="protein sequence ID" value="EXJ71067.1"/>
    <property type="molecule type" value="Genomic_DNA"/>
</dbReference>
<organism evidence="3 4">
    <name type="scientific">Cladophialophora psammophila CBS 110553</name>
    <dbReference type="NCBI Taxonomy" id="1182543"/>
    <lineage>
        <taxon>Eukaryota</taxon>
        <taxon>Fungi</taxon>
        <taxon>Dikarya</taxon>
        <taxon>Ascomycota</taxon>
        <taxon>Pezizomycotina</taxon>
        <taxon>Eurotiomycetes</taxon>
        <taxon>Chaetothyriomycetidae</taxon>
        <taxon>Chaetothyriales</taxon>
        <taxon>Herpotrichiellaceae</taxon>
        <taxon>Cladophialophora</taxon>
    </lineage>
</organism>
<keyword evidence="4" id="KW-1185">Reference proteome</keyword>
<dbReference type="GO" id="GO:0005634">
    <property type="term" value="C:nucleus"/>
    <property type="evidence" value="ECO:0007669"/>
    <property type="project" value="UniProtKB-SubCell"/>
</dbReference>
<sequence>MEKLSDNSTKPLNISPGSTLNFNCEISGTNVRWESITLALIAAGRATTDIPFFPPLYTSRLELRTLQRAITELSDRCLEIMLGLDSLNDIQLICQYENFILHSVMDGDQSYSAWRRLGDVIGSLLFLGLHERIADMPMIPGFLAELRRSIFAQIYSDDKNMAVFLGRPPRLSRKFCCFQLSDNNRDTHTRNPPRPPMAALDHTFFGSNDRIDQVTGLRWTACRASLKEEIMEVLHEHGGQSAERVLRFDAIYACAQSLWRSLPGHLRLERTLFLHRDRSPFENDFLLNTRLTYIQTLFLLRNSVANHENAVFAETEVELLRIPQEMLSLTVEAIILRDHLVNSGTSLLWKVAHYGPPAAGVIYISMLRPTFWQPREDLCIPKMLQDLGVFASEIGLGGLLQEEAPNYDLVSRAANTIQRRISAALSCGGAFTDLRVASE</sequence>
<dbReference type="OrthoDB" id="4898680at2759"/>